<dbReference type="AlphaFoldDB" id="A0A381YAQ6"/>
<reference evidence="1" key="1">
    <citation type="submission" date="2018-05" db="EMBL/GenBank/DDBJ databases">
        <authorList>
            <person name="Lanie J.A."/>
            <person name="Ng W.-L."/>
            <person name="Kazmierczak K.M."/>
            <person name="Andrzejewski T.M."/>
            <person name="Davidsen T.M."/>
            <person name="Wayne K.J."/>
            <person name="Tettelin H."/>
            <person name="Glass J.I."/>
            <person name="Rusch D."/>
            <person name="Podicherti R."/>
            <person name="Tsui H.-C.T."/>
            <person name="Winkler M.E."/>
        </authorList>
    </citation>
    <scope>NUCLEOTIDE SEQUENCE</scope>
</reference>
<name>A0A381YAQ6_9ZZZZ</name>
<protein>
    <submittedName>
        <fullName evidence="1">Uncharacterized protein</fullName>
    </submittedName>
</protein>
<sequence length="69" mass="7528">MRLERADDAMLLGLKVRLTCPVLTVLASKSLHYKSSKLISSSELALDFLVSHLGCNSFGHVSIKPAMNI</sequence>
<evidence type="ECO:0000313" key="1">
    <source>
        <dbReference type="EMBL" id="SVA73681.1"/>
    </source>
</evidence>
<dbReference type="EMBL" id="UINC01017698">
    <property type="protein sequence ID" value="SVA73681.1"/>
    <property type="molecule type" value="Genomic_DNA"/>
</dbReference>
<proteinExistence type="predicted"/>
<organism evidence="1">
    <name type="scientific">marine metagenome</name>
    <dbReference type="NCBI Taxonomy" id="408172"/>
    <lineage>
        <taxon>unclassified sequences</taxon>
        <taxon>metagenomes</taxon>
        <taxon>ecological metagenomes</taxon>
    </lineage>
</organism>
<accession>A0A381YAQ6</accession>
<gene>
    <name evidence="1" type="ORF">METZ01_LOCUS126535</name>
</gene>